<evidence type="ECO:0000313" key="2">
    <source>
        <dbReference type="Proteomes" id="UP000036426"/>
    </source>
</evidence>
<proteinExistence type="predicted"/>
<evidence type="ECO:0000313" key="1">
    <source>
        <dbReference type="EMBL" id="KLU99039.1"/>
    </source>
</evidence>
<gene>
    <name evidence="1" type="ORF">ABT58_18635</name>
</gene>
<name>A0A0J1GH55_9GAMM</name>
<dbReference type="Proteomes" id="UP000036426">
    <property type="component" value="Unassembled WGS sequence"/>
</dbReference>
<sequence length="62" mass="7118">MNTTFSFVVEFIIIFCKKFIDVVIFTDIVNFLKLGNGNVIVEINKIPTLVTKPYCRLIAIIH</sequence>
<accession>A0A0J1GH55</accession>
<organism evidence="1 2">
    <name type="scientific">Photobacterium aphoticum</name>
    <dbReference type="NCBI Taxonomy" id="754436"/>
    <lineage>
        <taxon>Bacteria</taxon>
        <taxon>Pseudomonadati</taxon>
        <taxon>Pseudomonadota</taxon>
        <taxon>Gammaproteobacteria</taxon>
        <taxon>Vibrionales</taxon>
        <taxon>Vibrionaceae</taxon>
        <taxon>Photobacterium</taxon>
    </lineage>
</organism>
<dbReference type="PATRIC" id="fig|754436.4.peg.3937"/>
<dbReference type="AlphaFoldDB" id="A0A0J1GH55"/>
<dbReference type="EMBL" id="LDOV01000037">
    <property type="protein sequence ID" value="KLU99039.1"/>
    <property type="molecule type" value="Genomic_DNA"/>
</dbReference>
<keyword evidence="2" id="KW-1185">Reference proteome</keyword>
<reference evidence="1 2" key="1">
    <citation type="submission" date="2015-05" db="EMBL/GenBank/DDBJ databases">
        <title>Photobacterium galathea sp. nov.</title>
        <authorList>
            <person name="Machado H."/>
            <person name="Gram L."/>
        </authorList>
    </citation>
    <scope>NUCLEOTIDE SEQUENCE [LARGE SCALE GENOMIC DNA]</scope>
    <source>
        <strain evidence="1 2">DSM 25995</strain>
    </source>
</reference>
<protein>
    <submittedName>
        <fullName evidence="1">Uncharacterized protein</fullName>
    </submittedName>
</protein>
<comment type="caution">
    <text evidence="1">The sequence shown here is derived from an EMBL/GenBank/DDBJ whole genome shotgun (WGS) entry which is preliminary data.</text>
</comment>